<organism evidence="1 2">
    <name type="scientific">Fibrella aestuarina BUZ 2</name>
    <dbReference type="NCBI Taxonomy" id="1166018"/>
    <lineage>
        <taxon>Bacteria</taxon>
        <taxon>Pseudomonadati</taxon>
        <taxon>Bacteroidota</taxon>
        <taxon>Cytophagia</taxon>
        <taxon>Cytophagales</taxon>
        <taxon>Spirosomataceae</taxon>
        <taxon>Fibrella</taxon>
    </lineage>
</organism>
<dbReference type="Proteomes" id="UP000011058">
    <property type="component" value="Chromosome"/>
</dbReference>
<dbReference type="EMBL" id="HE796683">
    <property type="protein sequence ID" value="CCH02581.1"/>
    <property type="molecule type" value="Genomic_DNA"/>
</dbReference>
<evidence type="ECO:0000313" key="2">
    <source>
        <dbReference type="Proteomes" id="UP000011058"/>
    </source>
</evidence>
<gene>
    <name evidence="1" type="ORF">FAES_4582</name>
</gene>
<dbReference type="KEGG" id="fae:FAES_4582"/>
<dbReference type="InterPro" id="IPR029062">
    <property type="entry name" value="Class_I_gatase-like"/>
</dbReference>
<name>I0KEM8_9BACT</name>
<evidence type="ECO:0000313" key="1">
    <source>
        <dbReference type="EMBL" id="CCH02581.1"/>
    </source>
</evidence>
<dbReference type="AlphaFoldDB" id="I0KEM8"/>
<dbReference type="HOGENOM" id="CLU_1371117_0_0_10"/>
<accession>I0KEM8</accession>
<keyword evidence="2" id="KW-1185">Reference proteome</keyword>
<dbReference type="SUPFAM" id="SSF52317">
    <property type="entry name" value="Class I glutamine amidotransferase-like"/>
    <property type="match status" value="1"/>
</dbReference>
<dbReference type="eggNOG" id="ENOG503157Y">
    <property type="taxonomic scope" value="Bacteria"/>
</dbReference>
<protein>
    <submittedName>
        <fullName evidence="1">Uncharacterized protein</fullName>
    </submittedName>
</protein>
<dbReference type="PATRIC" id="fig|1166018.3.peg.1550"/>
<reference evidence="1 2" key="1">
    <citation type="journal article" date="2012" name="J. Bacteriol.">
        <title>Genome Sequence of Fibrella aestuarina BUZ 2T, a Filamentous Marine Bacterium.</title>
        <authorList>
            <person name="Filippini M."/>
            <person name="Qi W."/>
            <person name="Blom J."/>
            <person name="Goesmann A."/>
            <person name="Smits T.H."/>
            <person name="Bagheri H.C."/>
        </authorList>
    </citation>
    <scope>NUCLEOTIDE SEQUENCE [LARGE SCALE GENOMIC DNA]</scope>
    <source>
        <strain evidence="2">BUZ 2T</strain>
    </source>
</reference>
<dbReference type="OrthoDB" id="2419402at2"/>
<proteinExistence type="predicted"/>
<dbReference type="RefSeq" id="WP_015333680.1">
    <property type="nucleotide sequence ID" value="NC_020054.1"/>
</dbReference>
<dbReference type="STRING" id="1166018.FAES_4582"/>
<sequence>MIGLIFNGVWSHYAMATAPKYRDIYKLIYVYDLTDEAVADLDALVIPFQSNQGELAARQAVIYDFLNQGKKVFVEGDSTADWLDAQWEDRPVNNYWWVENPNNPPVSDTNYDHPIYQGLTPRQACWHTHGVYTRIPQHADVVQTSADGDVISWETNHYGGTLFATTLDPIVEHGVQQISHLDNYVDRLTTWLSGVTPTPGRMTIDPSVYGAGAIAELGHA</sequence>